<accession>A0A9K3NHC5</accession>
<dbReference type="AlphaFoldDB" id="A0A9K3NHC5"/>
<reference evidence="1" key="1">
    <citation type="journal article" date="2017" name="Nature">
        <title>The sunflower genome provides insights into oil metabolism, flowering and Asterid evolution.</title>
        <authorList>
            <person name="Badouin H."/>
            <person name="Gouzy J."/>
            <person name="Grassa C.J."/>
            <person name="Murat F."/>
            <person name="Staton S.E."/>
            <person name="Cottret L."/>
            <person name="Lelandais-Briere C."/>
            <person name="Owens G.L."/>
            <person name="Carrere S."/>
            <person name="Mayjonade B."/>
            <person name="Legrand L."/>
            <person name="Gill N."/>
            <person name="Kane N.C."/>
            <person name="Bowers J.E."/>
            <person name="Hubner S."/>
            <person name="Bellec A."/>
            <person name="Berard A."/>
            <person name="Berges H."/>
            <person name="Blanchet N."/>
            <person name="Boniface M.C."/>
            <person name="Brunel D."/>
            <person name="Catrice O."/>
            <person name="Chaidir N."/>
            <person name="Claudel C."/>
            <person name="Donnadieu C."/>
            <person name="Faraut T."/>
            <person name="Fievet G."/>
            <person name="Helmstetter N."/>
            <person name="King M."/>
            <person name="Knapp S.J."/>
            <person name="Lai Z."/>
            <person name="Le Paslier M.C."/>
            <person name="Lippi Y."/>
            <person name="Lorenzon L."/>
            <person name="Mandel J.R."/>
            <person name="Marage G."/>
            <person name="Marchand G."/>
            <person name="Marquand E."/>
            <person name="Bret-Mestries E."/>
            <person name="Morien E."/>
            <person name="Nambeesan S."/>
            <person name="Nguyen T."/>
            <person name="Pegot-Espagnet P."/>
            <person name="Pouilly N."/>
            <person name="Raftis F."/>
            <person name="Sallet E."/>
            <person name="Schiex T."/>
            <person name="Thomas J."/>
            <person name="Vandecasteele C."/>
            <person name="Vares D."/>
            <person name="Vear F."/>
            <person name="Vautrin S."/>
            <person name="Crespi M."/>
            <person name="Mangin B."/>
            <person name="Burke J.M."/>
            <person name="Salse J."/>
            <person name="Munos S."/>
            <person name="Vincourt P."/>
            <person name="Rieseberg L.H."/>
            <person name="Langlade N.B."/>
        </authorList>
    </citation>
    <scope>NUCLEOTIDE SEQUENCE</scope>
    <source>
        <tissue evidence="1">Leaves</tissue>
    </source>
</reference>
<comment type="caution">
    <text evidence="1">The sequence shown here is derived from an EMBL/GenBank/DDBJ whole genome shotgun (WGS) entry which is preliminary data.</text>
</comment>
<keyword evidence="2" id="KW-1185">Reference proteome</keyword>
<evidence type="ECO:0000313" key="2">
    <source>
        <dbReference type="Proteomes" id="UP000215914"/>
    </source>
</evidence>
<organism evidence="1 2">
    <name type="scientific">Helianthus annuus</name>
    <name type="common">Common sunflower</name>
    <dbReference type="NCBI Taxonomy" id="4232"/>
    <lineage>
        <taxon>Eukaryota</taxon>
        <taxon>Viridiplantae</taxon>
        <taxon>Streptophyta</taxon>
        <taxon>Embryophyta</taxon>
        <taxon>Tracheophyta</taxon>
        <taxon>Spermatophyta</taxon>
        <taxon>Magnoliopsida</taxon>
        <taxon>eudicotyledons</taxon>
        <taxon>Gunneridae</taxon>
        <taxon>Pentapetalae</taxon>
        <taxon>asterids</taxon>
        <taxon>campanulids</taxon>
        <taxon>Asterales</taxon>
        <taxon>Asteraceae</taxon>
        <taxon>Asteroideae</taxon>
        <taxon>Heliantheae alliance</taxon>
        <taxon>Heliantheae</taxon>
        <taxon>Helianthus</taxon>
    </lineage>
</organism>
<evidence type="ECO:0000313" key="1">
    <source>
        <dbReference type="EMBL" id="KAF5799820.1"/>
    </source>
</evidence>
<dbReference type="Proteomes" id="UP000215914">
    <property type="component" value="Unassembled WGS sequence"/>
</dbReference>
<dbReference type="Gramene" id="mRNA:HanXRQr2_Chr07g0308911">
    <property type="protein sequence ID" value="CDS:HanXRQr2_Chr07g0308911.1"/>
    <property type="gene ID" value="HanXRQr2_Chr07g0308911"/>
</dbReference>
<sequence>MKPKVLRRHRCSGGVQVSTYTMSSYWNAKGISYSTSFLRESRIFFFLQIEDL</sequence>
<name>A0A9K3NHC5_HELAN</name>
<protein>
    <submittedName>
        <fullName evidence="1">Uncharacterized protein</fullName>
    </submittedName>
</protein>
<gene>
    <name evidence="1" type="ORF">HanXRQr2_Chr07g0308911</name>
</gene>
<proteinExistence type="predicted"/>
<dbReference type="EMBL" id="MNCJ02000322">
    <property type="protein sequence ID" value="KAF5799820.1"/>
    <property type="molecule type" value="Genomic_DNA"/>
</dbReference>
<reference evidence="1" key="2">
    <citation type="submission" date="2020-06" db="EMBL/GenBank/DDBJ databases">
        <title>Helianthus annuus Genome sequencing and assembly Release 2.</title>
        <authorList>
            <person name="Gouzy J."/>
            <person name="Langlade N."/>
            <person name="Munos S."/>
        </authorList>
    </citation>
    <scope>NUCLEOTIDE SEQUENCE</scope>
    <source>
        <tissue evidence="1">Leaves</tissue>
    </source>
</reference>